<evidence type="ECO:0000256" key="9">
    <source>
        <dbReference type="ARBA" id="ARBA00023014"/>
    </source>
</evidence>
<comment type="cofactor">
    <cofactor evidence="1">
        <name>FMN</name>
        <dbReference type="ChEBI" id="CHEBI:58210"/>
    </cofactor>
</comment>
<comment type="caution">
    <text evidence="12">The sequence shown here is derived from an EMBL/GenBank/DDBJ whole genome shotgun (WGS) entry which is preliminary data.</text>
</comment>
<evidence type="ECO:0000256" key="7">
    <source>
        <dbReference type="ARBA" id="ARBA00023002"/>
    </source>
</evidence>
<dbReference type="AlphaFoldDB" id="W7QCK5"/>
<dbReference type="PANTHER" id="PTHR42917">
    <property type="entry name" value="2,4-DIENOYL-COA REDUCTASE"/>
    <property type="match status" value="1"/>
</dbReference>
<dbReference type="InterPro" id="IPR051793">
    <property type="entry name" value="NADH:flavin_oxidoreductase"/>
</dbReference>
<dbReference type="SUPFAM" id="SSF51395">
    <property type="entry name" value="FMN-linked oxidoreductases"/>
    <property type="match status" value="1"/>
</dbReference>
<evidence type="ECO:0000256" key="1">
    <source>
        <dbReference type="ARBA" id="ARBA00001917"/>
    </source>
</evidence>
<dbReference type="SUPFAM" id="SSF51905">
    <property type="entry name" value="FAD/NAD(P)-binding domain"/>
    <property type="match status" value="1"/>
</dbReference>
<evidence type="ECO:0000259" key="11">
    <source>
        <dbReference type="Pfam" id="PF07992"/>
    </source>
</evidence>
<dbReference type="Proteomes" id="UP000019276">
    <property type="component" value="Unassembled WGS sequence"/>
</dbReference>
<dbReference type="Pfam" id="PF00724">
    <property type="entry name" value="Oxidored_FMN"/>
    <property type="match status" value="1"/>
</dbReference>
<dbReference type="InterPro" id="IPR036188">
    <property type="entry name" value="FAD/NAD-bd_sf"/>
</dbReference>
<reference evidence="12 13" key="1">
    <citation type="journal article" date="2014" name="Genome Announc.">
        <title>Draft Genome Sequence of the Agar-Degrading Bacterium Catenovulum sp. Strain DS-2, Isolated from Intestines of Haliotis diversicolor.</title>
        <authorList>
            <person name="Shan D."/>
            <person name="Li X."/>
            <person name="Gu Z."/>
            <person name="Wei G."/>
            <person name="Gao Z."/>
            <person name="Shao Z."/>
        </authorList>
    </citation>
    <scope>NUCLEOTIDE SEQUENCE [LARGE SCALE GENOMIC DNA]</scope>
    <source>
        <strain evidence="12 13">DS-2</strain>
    </source>
</reference>
<keyword evidence="9" id="KW-0411">Iron-sulfur</keyword>
<dbReference type="STRING" id="1328313.DS2_07323"/>
<dbReference type="PRINTS" id="PR00368">
    <property type="entry name" value="FADPNR"/>
</dbReference>
<comment type="similarity">
    <text evidence="3">In the N-terminal section; belongs to the NADH:flavin oxidoreductase/NADH oxidase family.</text>
</comment>
<comment type="cofactor">
    <cofactor evidence="2">
        <name>[4Fe-4S] cluster</name>
        <dbReference type="ChEBI" id="CHEBI:49883"/>
    </cofactor>
</comment>
<protein>
    <submittedName>
        <fullName evidence="12">2,4-dienoyl-CoA reductase</fullName>
    </submittedName>
</protein>
<dbReference type="EMBL" id="ARZY01000010">
    <property type="protein sequence ID" value="EWH10624.1"/>
    <property type="molecule type" value="Genomic_DNA"/>
</dbReference>
<evidence type="ECO:0000256" key="8">
    <source>
        <dbReference type="ARBA" id="ARBA00023004"/>
    </source>
</evidence>
<evidence type="ECO:0000256" key="4">
    <source>
        <dbReference type="ARBA" id="ARBA00022630"/>
    </source>
</evidence>
<sequence length="668" mass="73465">MAKNVVKMQFPHLLSSYQVGSVHLKNRVIMGSMHTNLEEQPQGFERLATFYQARAKGGVGLIITGGVSPNQQGILAPNRVVFNHHSQIAQHKKITDAVNQYNSKICMQILHAGRYGYHPDILAPSPLQAPMIPFAPTEMTDEQVQQQIGDFVNCAKLAEQAGYHGVEIMGSEGYLINQFLCAKTNQRSDKWGGSLNNRMRFALEIVKQIRANCKDSFLLIFRISLIDLVEQGSPFTEVIEFAKQLQACGVDILNSGIGWHESRVPTIAGVVPPAAFISPTATLKQHIDIPIVACNRINTPQIAEEILKHQQADFVSLARPFLADSDFVNKAANGNSHLIAPCIACNQACLDRIFENKVASCLVNPLAGHETLYHKKTQAKLKIAVVGAGPAGIMAAITAAQLGHTVSLFEKTTKLGGQLNLAANIPGKEDFKLLLNYFTNMLEHLPIDVKLNMSVDAQQLNQYEHVIIATGSTPTIPEIDGIEHEKVVTYQQILSKQVTVKNEIVIIGTGGVAIDTCLFTLKHQQHCDYNEHWGIDLSNQQGGLTEKQITPSKRQVTLTQRKVRKPGTGLGKTTIWIHRQELKDYGVKVVSGAQYQSVTQQGLQISTRKQDRLLPAEQIILCAGQQAHIPEVLAQLTVPYQVIGAADKDTTMDAYKAIKQAVELVYAL</sequence>
<proteinExistence type="inferred from homology"/>
<dbReference type="Pfam" id="PF07992">
    <property type="entry name" value="Pyr_redox_2"/>
    <property type="match status" value="1"/>
</dbReference>
<dbReference type="PRINTS" id="PR00411">
    <property type="entry name" value="PNDRDTASEI"/>
</dbReference>
<dbReference type="PATRIC" id="fig|1328313.3.peg.1496"/>
<dbReference type="SUPFAM" id="SSF51971">
    <property type="entry name" value="Nucleotide-binding domain"/>
    <property type="match status" value="1"/>
</dbReference>
<dbReference type="InterPro" id="IPR013785">
    <property type="entry name" value="Aldolase_TIM"/>
</dbReference>
<feature type="domain" description="FAD/NAD(P)-binding" evidence="11">
    <location>
        <begin position="382"/>
        <end position="649"/>
    </location>
</feature>
<dbReference type="GO" id="GO:0051536">
    <property type="term" value="F:iron-sulfur cluster binding"/>
    <property type="evidence" value="ECO:0007669"/>
    <property type="project" value="UniProtKB-KW"/>
</dbReference>
<dbReference type="CDD" id="cd02930">
    <property type="entry name" value="DCR_FMN"/>
    <property type="match status" value="1"/>
</dbReference>
<accession>W7QCK5</accession>
<organism evidence="12 13">
    <name type="scientific">Catenovulum agarivorans DS-2</name>
    <dbReference type="NCBI Taxonomy" id="1328313"/>
    <lineage>
        <taxon>Bacteria</taxon>
        <taxon>Pseudomonadati</taxon>
        <taxon>Pseudomonadota</taxon>
        <taxon>Gammaproteobacteria</taxon>
        <taxon>Alteromonadales</taxon>
        <taxon>Alteromonadaceae</taxon>
        <taxon>Catenovulum</taxon>
    </lineage>
</organism>
<dbReference type="InterPro" id="IPR001155">
    <property type="entry name" value="OxRdtase_FMN_N"/>
</dbReference>
<evidence type="ECO:0000313" key="13">
    <source>
        <dbReference type="Proteomes" id="UP000019276"/>
    </source>
</evidence>
<gene>
    <name evidence="12" type="ORF">DS2_07323</name>
</gene>
<dbReference type="Gene3D" id="3.40.50.720">
    <property type="entry name" value="NAD(P)-binding Rossmann-like Domain"/>
    <property type="match status" value="1"/>
</dbReference>
<evidence type="ECO:0000256" key="5">
    <source>
        <dbReference type="ARBA" id="ARBA00022643"/>
    </source>
</evidence>
<dbReference type="GO" id="GO:0046872">
    <property type="term" value="F:metal ion binding"/>
    <property type="evidence" value="ECO:0007669"/>
    <property type="project" value="UniProtKB-KW"/>
</dbReference>
<keyword evidence="7" id="KW-0560">Oxidoreductase</keyword>
<keyword evidence="5" id="KW-0288">FMN</keyword>
<dbReference type="Gene3D" id="3.20.20.70">
    <property type="entry name" value="Aldolase class I"/>
    <property type="match status" value="1"/>
</dbReference>
<dbReference type="eggNOG" id="COG1902">
    <property type="taxonomic scope" value="Bacteria"/>
</dbReference>
<feature type="domain" description="NADH:flavin oxidoreductase/NADH oxidase N-terminal" evidence="10">
    <location>
        <begin position="18"/>
        <end position="334"/>
    </location>
</feature>
<dbReference type="Gene3D" id="3.50.50.60">
    <property type="entry name" value="FAD/NAD(P)-binding domain"/>
    <property type="match status" value="1"/>
</dbReference>
<evidence type="ECO:0000256" key="2">
    <source>
        <dbReference type="ARBA" id="ARBA00001966"/>
    </source>
</evidence>
<keyword evidence="4" id="KW-0285">Flavoprotein</keyword>
<evidence type="ECO:0000256" key="3">
    <source>
        <dbReference type="ARBA" id="ARBA00011048"/>
    </source>
</evidence>
<dbReference type="GO" id="GO:0016491">
    <property type="term" value="F:oxidoreductase activity"/>
    <property type="evidence" value="ECO:0007669"/>
    <property type="project" value="UniProtKB-KW"/>
</dbReference>
<evidence type="ECO:0000256" key="6">
    <source>
        <dbReference type="ARBA" id="ARBA00022723"/>
    </source>
</evidence>
<evidence type="ECO:0000259" key="10">
    <source>
        <dbReference type="Pfam" id="PF00724"/>
    </source>
</evidence>
<keyword evidence="13" id="KW-1185">Reference proteome</keyword>
<dbReference type="PANTHER" id="PTHR42917:SF2">
    <property type="entry name" value="2,4-DIENOYL-COA REDUCTASE [(2E)-ENOYL-COA-PRODUCING]"/>
    <property type="match status" value="1"/>
</dbReference>
<dbReference type="GO" id="GO:0010181">
    <property type="term" value="F:FMN binding"/>
    <property type="evidence" value="ECO:0007669"/>
    <property type="project" value="InterPro"/>
</dbReference>
<dbReference type="InterPro" id="IPR023753">
    <property type="entry name" value="FAD/NAD-binding_dom"/>
</dbReference>
<name>W7QCK5_9ALTE</name>
<keyword evidence="8" id="KW-0408">Iron</keyword>
<evidence type="ECO:0000313" key="12">
    <source>
        <dbReference type="EMBL" id="EWH10624.1"/>
    </source>
</evidence>
<keyword evidence="6" id="KW-0479">Metal-binding</keyword>
<dbReference type="eggNOG" id="COG0446">
    <property type="taxonomic scope" value="Bacteria"/>
</dbReference>